<keyword evidence="2" id="KW-1185">Reference proteome</keyword>
<dbReference type="Proteomes" id="UP000315971">
    <property type="component" value="Unassembled WGS sequence"/>
</dbReference>
<dbReference type="AlphaFoldDB" id="A0A521BHY0"/>
<evidence type="ECO:0008006" key="3">
    <source>
        <dbReference type="Google" id="ProtNLM"/>
    </source>
</evidence>
<gene>
    <name evidence="1" type="ORF">SAMN06265350_102215</name>
</gene>
<name>A0A521BHY0_9SPHI</name>
<reference evidence="1 2" key="1">
    <citation type="submission" date="2017-05" db="EMBL/GenBank/DDBJ databases">
        <authorList>
            <person name="Varghese N."/>
            <person name="Submissions S."/>
        </authorList>
    </citation>
    <scope>NUCLEOTIDE SEQUENCE [LARGE SCALE GENOMIC DNA]</scope>
    <source>
        <strain evidence="1 2">DSM 21342</strain>
    </source>
</reference>
<dbReference type="Gene3D" id="2.40.160.60">
    <property type="entry name" value="Outer membrane protein transport protein (OMPP1/FadL/TodX)"/>
    <property type="match status" value="1"/>
</dbReference>
<evidence type="ECO:0000313" key="2">
    <source>
        <dbReference type="Proteomes" id="UP000315971"/>
    </source>
</evidence>
<evidence type="ECO:0000313" key="1">
    <source>
        <dbReference type="EMBL" id="SMO46747.1"/>
    </source>
</evidence>
<sequence length="269" mass="29536">MIRIIILGILLICLISTKAHGQIFFMGARFSAMANAGSAMSDIWNVSYNPAGFTAIKSPTVSFGYDNRFVTKELSVKSVVAAFPVQTNYFGCSFSSTGFESYNVMLSSLSYGKKLSERFSAGLKFNYHSLNIESYGLTYTFSVDLGIQAKLTDQLVLATQIVNPTRAKFGNDLINPIETIFCLGALYTFSPKAFITTEVEKSLGFPVNTKVGMEYKPLEMVAVRGGISSFPLRQYFGMGILLKKIKLDVAASTHVSLGYSPQFSLGYEF</sequence>
<dbReference type="SUPFAM" id="SSF56935">
    <property type="entry name" value="Porins"/>
    <property type="match status" value="1"/>
</dbReference>
<protein>
    <recommendedName>
        <fullName evidence="3">PorV/PorQ family protein</fullName>
    </recommendedName>
</protein>
<dbReference type="EMBL" id="FXSZ01000002">
    <property type="protein sequence ID" value="SMO46747.1"/>
    <property type="molecule type" value="Genomic_DNA"/>
</dbReference>
<proteinExistence type="predicted"/>
<organism evidence="1 2">
    <name type="scientific">Solitalea koreensis</name>
    <dbReference type="NCBI Taxonomy" id="543615"/>
    <lineage>
        <taxon>Bacteria</taxon>
        <taxon>Pseudomonadati</taxon>
        <taxon>Bacteroidota</taxon>
        <taxon>Sphingobacteriia</taxon>
        <taxon>Sphingobacteriales</taxon>
        <taxon>Sphingobacteriaceae</taxon>
        <taxon>Solitalea</taxon>
    </lineage>
</organism>
<accession>A0A521BHY0</accession>